<evidence type="ECO:0000313" key="1">
    <source>
        <dbReference type="EMBL" id="KAF2723099.1"/>
    </source>
</evidence>
<proteinExistence type="predicted"/>
<dbReference type="Proteomes" id="UP000799441">
    <property type="component" value="Unassembled WGS sequence"/>
</dbReference>
<dbReference type="AlphaFoldDB" id="A0A9P4QB07"/>
<comment type="caution">
    <text evidence="1">The sequence shown here is derived from an EMBL/GenBank/DDBJ whole genome shotgun (WGS) entry which is preliminary data.</text>
</comment>
<dbReference type="Gene3D" id="3.20.20.210">
    <property type="match status" value="1"/>
</dbReference>
<reference evidence="1" key="1">
    <citation type="journal article" date="2020" name="Stud. Mycol.">
        <title>101 Dothideomycetes genomes: a test case for predicting lifestyles and emergence of pathogens.</title>
        <authorList>
            <person name="Haridas S."/>
            <person name="Albert R."/>
            <person name="Binder M."/>
            <person name="Bloem J."/>
            <person name="Labutti K."/>
            <person name="Salamov A."/>
            <person name="Andreopoulos B."/>
            <person name="Baker S."/>
            <person name="Barry K."/>
            <person name="Bills G."/>
            <person name="Bluhm B."/>
            <person name="Cannon C."/>
            <person name="Castanera R."/>
            <person name="Culley D."/>
            <person name="Daum C."/>
            <person name="Ezra D."/>
            <person name="Gonzalez J."/>
            <person name="Henrissat B."/>
            <person name="Kuo A."/>
            <person name="Liang C."/>
            <person name="Lipzen A."/>
            <person name="Lutzoni F."/>
            <person name="Magnuson J."/>
            <person name="Mondo S."/>
            <person name="Nolan M."/>
            <person name="Ohm R."/>
            <person name="Pangilinan J."/>
            <person name="Park H.-J."/>
            <person name="Ramirez L."/>
            <person name="Alfaro M."/>
            <person name="Sun H."/>
            <person name="Tritt A."/>
            <person name="Yoshinaga Y."/>
            <person name="Zwiers L.-H."/>
            <person name="Turgeon B."/>
            <person name="Goodwin S."/>
            <person name="Spatafora J."/>
            <person name="Crous P."/>
            <person name="Grigoriev I."/>
        </authorList>
    </citation>
    <scope>NUCLEOTIDE SEQUENCE</scope>
    <source>
        <strain evidence="1">CBS 116435</strain>
    </source>
</reference>
<dbReference type="InterPro" id="IPR038071">
    <property type="entry name" value="UROD/MetE-like_sf"/>
</dbReference>
<dbReference type="EMBL" id="MU003778">
    <property type="protein sequence ID" value="KAF2723099.1"/>
    <property type="molecule type" value="Genomic_DNA"/>
</dbReference>
<keyword evidence="2" id="KW-1185">Reference proteome</keyword>
<name>A0A9P4QB07_9PEZI</name>
<evidence type="ECO:0000313" key="2">
    <source>
        <dbReference type="Proteomes" id="UP000799441"/>
    </source>
</evidence>
<organism evidence="1 2">
    <name type="scientific">Polychaeton citri CBS 116435</name>
    <dbReference type="NCBI Taxonomy" id="1314669"/>
    <lineage>
        <taxon>Eukaryota</taxon>
        <taxon>Fungi</taxon>
        <taxon>Dikarya</taxon>
        <taxon>Ascomycota</taxon>
        <taxon>Pezizomycotina</taxon>
        <taxon>Dothideomycetes</taxon>
        <taxon>Dothideomycetidae</taxon>
        <taxon>Capnodiales</taxon>
        <taxon>Capnodiaceae</taxon>
        <taxon>Polychaeton</taxon>
    </lineage>
</organism>
<gene>
    <name evidence="1" type="ORF">K431DRAFT_283266</name>
</gene>
<dbReference type="SUPFAM" id="SSF51726">
    <property type="entry name" value="UROD/MetE-like"/>
    <property type="match status" value="1"/>
</dbReference>
<protein>
    <submittedName>
        <fullName evidence="1">Uncharacterized protein</fullName>
    </submittedName>
</protein>
<dbReference type="OrthoDB" id="5422863at2759"/>
<sequence>MATNGCHLVGSVPFSSTEEVFRTCLQQMPGRLKRIPDGETGQRKMFTMWQWLVLQEQAPILSAKFEHNSLITHRTYSTEEVEAEINRLKEVGYKTRWDEPTLASYQVFKRLKEAGDIPQSVKFQVCLPAPSNVIAPFVEGAFQAAFEPVYEEAYWKDLRRIQDEIPHDQFSIQIDLAVDTAFWMGVYLPWWGEGDVKVGVIEYLTRMINQIDEDVELGFHNCYGDMEHRHWYEPTDLSAPVERLERLYPHISHRVAFFHVPVPLSAMDSLDAFLAPLKRLVPRFQADSTDLYLGLVHANDLEGTSTRIEAARRVLGEDCEFGVATECGWGRTPEDHFDSIMAISKEVSGRVLVGIDEVAPTANGFAPVEDEINGGMRAKDSVNFDTADRRAVGVA</sequence>
<accession>A0A9P4QB07</accession>